<dbReference type="Pfam" id="PF03819">
    <property type="entry name" value="MazG"/>
    <property type="match status" value="1"/>
</dbReference>
<reference evidence="2" key="1">
    <citation type="submission" date="2018-05" db="EMBL/GenBank/DDBJ databases">
        <authorList>
            <person name="Lanie J.A."/>
            <person name="Ng W.-L."/>
            <person name="Kazmierczak K.M."/>
            <person name="Andrzejewski T.M."/>
            <person name="Davidsen T.M."/>
            <person name="Wayne K.J."/>
            <person name="Tettelin H."/>
            <person name="Glass J.I."/>
            <person name="Rusch D."/>
            <person name="Podicherti R."/>
            <person name="Tsui H.-C.T."/>
            <person name="Winkler M.E."/>
        </authorList>
    </citation>
    <scope>NUCLEOTIDE SEQUENCE</scope>
</reference>
<sequence length="103" mass="12313">MIEKTEDELMVITMEECGELIQVCSKAMRTKKYSHRKLTEEVGDVMCMVGLLMQNGLIDEDKDEERIKVKLAKLAKWSNLVEDNKEHKEIRNDNRRNYRKRRR</sequence>
<dbReference type="SUPFAM" id="SSF101386">
    <property type="entry name" value="all-alpha NTP pyrophosphatases"/>
    <property type="match status" value="1"/>
</dbReference>
<evidence type="ECO:0000259" key="1">
    <source>
        <dbReference type="Pfam" id="PF03819"/>
    </source>
</evidence>
<organism evidence="2">
    <name type="scientific">marine metagenome</name>
    <dbReference type="NCBI Taxonomy" id="408172"/>
    <lineage>
        <taxon>unclassified sequences</taxon>
        <taxon>metagenomes</taxon>
        <taxon>ecological metagenomes</taxon>
    </lineage>
</organism>
<dbReference type="InterPro" id="IPR004518">
    <property type="entry name" value="MazG-like_dom"/>
</dbReference>
<dbReference type="EMBL" id="UINC01125500">
    <property type="protein sequence ID" value="SVD03373.1"/>
    <property type="molecule type" value="Genomic_DNA"/>
</dbReference>
<accession>A0A382S0I3</accession>
<feature type="domain" description="NTP pyrophosphohydrolase MazG-like" evidence="1">
    <location>
        <begin position="5"/>
        <end position="55"/>
    </location>
</feature>
<gene>
    <name evidence="2" type="ORF">METZ01_LOCUS356227</name>
</gene>
<name>A0A382S0I3_9ZZZZ</name>
<proteinExistence type="predicted"/>
<evidence type="ECO:0000313" key="2">
    <source>
        <dbReference type="EMBL" id="SVD03373.1"/>
    </source>
</evidence>
<protein>
    <recommendedName>
        <fullName evidence="1">NTP pyrophosphohydrolase MazG-like domain-containing protein</fullName>
    </recommendedName>
</protein>
<dbReference type="AlphaFoldDB" id="A0A382S0I3"/>